<dbReference type="RefSeq" id="WP_137601376.1">
    <property type="nucleotide sequence ID" value="NZ_BJEB01000007.1"/>
</dbReference>
<evidence type="ECO:0000256" key="4">
    <source>
        <dbReference type="ARBA" id="ARBA00023098"/>
    </source>
</evidence>
<dbReference type="EMBL" id="CP043939">
    <property type="protein sequence ID" value="QER68043.1"/>
    <property type="molecule type" value="Genomic_DNA"/>
</dbReference>
<dbReference type="PRINTS" id="PR01070">
    <property type="entry name" value="ACCCTRFRASEB"/>
</dbReference>
<evidence type="ECO:0000313" key="7">
    <source>
        <dbReference type="Proteomes" id="UP000325295"/>
    </source>
</evidence>
<keyword evidence="7" id="KW-1185">Reference proteome</keyword>
<dbReference type="PROSITE" id="PS50980">
    <property type="entry name" value="COA_CT_NTER"/>
    <property type="match status" value="1"/>
</dbReference>
<dbReference type="GO" id="GO:2001295">
    <property type="term" value="P:malonyl-CoA biosynthetic process"/>
    <property type="evidence" value="ECO:0007669"/>
    <property type="project" value="TreeGrafter"/>
</dbReference>
<evidence type="ECO:0000256" key="1">
    <source>
        <dbReference type="ARBA" id="ARBA00022516"/>
    </source>
</evidence>
<dbReference type="GO" id="GO:0003989">
    <property type="term" value="F:acetyl-CoA carboxylase activity"/>
    <property type="evidence" value="ECO:0007669"/>
    <property type="project" value="InterPro"/>
</dbReference>
<evidence type="ECO:0000256" key="2">
    <source>
        <dbReference type="ARBA" id="ARBA00022679"/>
    </source>
</evidence>
<dbReference type="Gene3D" id="3.90.226.10">
    <property type="entry name" value="2-enoyl-CoA Hydratase, Chain A, domain 1"/>
    <property type="match status" value="1"/>
</dbReference>
<dbReference type="AlphaFoldDB" id="A0A5P1X3E1"/>
<name>A0A5P1X3E1_9LACO</name>
<sequence>MSHLPANGTWSKCPFCNAHVNQLEWGFYKQCPHCHRYLRLTAQQRINQVVDANSFSQIDTNVESTNHLNVPEYTQKLAKAHQQSGLDEAMVIGQAKIKAQPTLIGVMDTHFMMGTLNTAVGMIIKQLYLEGAQRRLPIVIFIASGGARMQEGIYSLLQMNTILNAKRAFDQQDLFSMNVLTDPTMGGVSASFAFEGDIVIAEKYTQIGFAGRRVIETISNEQLPVDFQDADHLKQHGLLDDVIERAAIADYVGKMLKLHQGE</sequence>
<dbReference type="GO" id="GO:0016740">
    <property type="term" value="F:transferase activity"/>
    <property type="evidence" value="ECO:0007669"/>
    <property type="project" value="UniProtKB-KW"/>
</dbReference>
<evidence type="ECO:0000259" key="5">
    <source>
        <dbReference type="PROSITE" id="PS50980"/>
    </source>
</evidence>
<keyword evidence="3" id="KW-0862">Zinc</keyword>
<dbReference type="InterPro" id="IPR011762">
    <property type="entry name" value="COA_CT_N"/>
</dbReference>
<keyword evidence="3" id="KW-0479">Metal-binding</keyword>
<keyword evidence="1" id="KW-0444">Lipid biosynthesis</keyword>
<protein>
    <submittedName>
        <fullName evidence="6">Acetyl-CoA carboxyl transferase</fullName>
    </submittedName>
</protein>
<evidence type="ECO:0000256" key="3">
    <source>
        <dbReference type="ARBA" id="ARBA00022771"/>
    </source>
</evidence>
<dbReference type="KEGG" id="lnn:F0161_09415"/>
<dbReference type="InterPro" id="IPR029045">
    <property type="entry name" value="ClpP/crotonase-like_dom_sf"/>
</dbReference>
<keyword evidence="4" id="KW-0443">Lipid metabolism</keyword>
<dbReference type="Pfam" id="PF01039">
    <property type="entry name" value="Carboxyl_trans"/>
    <property type="match status" value="1"/>
</dbReference>
<dbReference type="GO" id="GO:0006633">
    <property type="term" value="P:fatty acid biosynthetic process"/>
    <property type="evidence" value="ECO:0007669"/>
    <property type="project" value="InterPro"/>
</dbReference>
<dbReference type="SUPFAM" id="SSF52096">
    <property type="entry name" value="ClpP/crotonase"/>
    <property type="match status" value="1"/>
</dbReference>
<dbReference type="InterPro" id="IPR034733">
    <property type="entry name" value="AcCoA_carboxyl_beta"/>
</dbReference>
<reference evidence="6 7" key="1">
    <citation type="submission" date="2019-09" db="EMBL/GenBank/DDBJ databases">
        <title>Complete Genome Sequence of Lactobacillus nenjiangensis SH-Y15, isolated from sauerkraut.</title>
        <authorList>
            <person name="Yang H."/>
        </authorList>
    </citation>
    <scope>NUCLEOTIDE SEQUENCE [LARGE SCALE GENOMIC DNA]</scope>
    <source>
        <strain evidence="6 7">SH-Y15</strain>
    </source>
</reference>
<keyword evidence="3" id="KW-0863">Zinc-finger</keyword>
<accession>A0A5P1X3E1</accession>
<dbReference type="PANTHER" id="PTHR42995">
    <property type="entry name" value="ACETYL-COENZYME A CARBOXYLASE CARBOXYL TRANSFERASE SUBUNIT BETA, CHLOROPLASTIC"/>
    <property type="match status" value="1"/>
</dbReference>
<dbReference type="GO" id="GO:0008270">
    <property type="term" value="F:zinc ion binding"/>
    <property type="evidence" value="ECO:0007669"/>
    <property type="project" value="UniProtKB-KW"/>
</dbReference>
<feature type="domain" description="CoA carboxyltransferase N-terminal" evidence="5">
    <location>
        <begin position="9"/>
        <end position="262"/>
    </location>
</feature>
<dbReference type="InterPro" id="IPR000438">
    <property type="entry name" value="Acetyl_CoA_COase_Trfase_b_su"/>
</dbReference>
<evidence type="ECO:0000313" key="6">
    <source>
        <dbReference type="EMBL" id="QER68043.1"/>
    </source>
</evidence>
<organism evidence="6 7">
    <name type="scientific">Paucilactobacillus nenjiangensis</name>
    <dbReference type="NCBI Taxonomy" id="1296540"/>
    <lineage>
        <taxon>Bacteria</taxon>
        <taxon>Bacillati</taxon>
        <taxon>Bacillota</taxon>
        <taxon>Bacilli</taxon>
        <taxon>Lactobacillales</taxon>
        <taxon>Lactobacillaceae</taxon>
        <taxon>Paucilactobacillus</taxon>
    </lineage>
</organism>
<gene>
    <name evidence="6" type="ORF">F0161_09415</name>
</gene>
<dbReference type="Proteomes" id="UP000325295">
    <property type="component" value="Chromosome"/>
</dbReference>
<dbReference type="PANTHER" id="PTHR42995:SF5">
    <property type="entry name" value="ACETYL-COENZYME A CARBOXYLASE CARBOXYL TRANSFERASE SUBUNIT BETA, CHLOROPLASTIC"/>
    <property type="match status" value="1"/>
</dbReference>
<keyword evidence="2 6" id="KW-0808">Transferase</keyword>
<proteinExistence type="predicted"/>
<dbReference type="GO" id="GO:0009317">
    <property type="term" value="C:acetyl-CoA carboxylase complex"/>
    <property type="evidence" value="ECO:0007669"/>
    <property type="project" value="InterPro"/>
</dbReference>
<dbReference type="OrthoDB" id="9772975at2"/>